<dbReference type="PANTHER" id="PTHR34980">
    <property type="entry name" value="INNER MEMBRANE PROTEIN-RELATED-RELATED"/>
    <property type="match status" value="1"/>
</dbReference>
<accession>A0A1Q8VQH1</accession>
<dbReference type="Pfam" id="PF05656">
    <property type="entry name" value="DUF805"/>
    <property type="match status" value="1"/>
</dbReference>
<dbReference type="GO" id="GO:0005886">
    <property type="term" value="C:plasma membrane"/>
    <property type="evidence" value="ECO:0007669"/>
    <property type="project" value="TreeGrafter"/>
</dbReference>
<evidence type="ECO:0000313" key="2">
    <source>
        <dbReference type="EMBL" id="OLO50341.1"/>
    </source>
</evidence>
<dbReference type="PANTHER" id="PTHR34980:SF2">
    <property type="entry name" value="INNER MEMBRANE PROTEIN YHAH-RELATED"/>
    <property type="match status" value="1"/>
</dbReference>
<dbReference type="Proteomes" id="UP000186394">
    <property type="component" value="Unassembled WGS sequence"/>
</dbReference>
<evidence type="ECO:0000313" key="3">
    <source>
        <dbReference type="Proteomes" id="UP000186394"/>
    </source>
</evidence>
<reference evidence="2 3" key="1">
    <citation type="submission" date="2016-12" db="EMBL/GenBank/DDBJ databases">
        <title>Genomic comparison of strains in the 'Actinomyces naeslundii' group.</title>
        <authorList>
            <person name="Mughal S.R."/>
            <person name="Do T."/>
            <person name="Gilbert S.C."/>
            <person name="Witherden E.A."/>
            <person name="Didelot X."/>
            <person name="Beighton D."/>
        </authorList>
    </citation>
    <scope>NUCLEOTIDE SEQUENCE [LARGE SCALE GENOMIC DNA]</scope>
    <source>
        <strain evidence="2 3">P6N</strain>
    </source>
</reference>
<protein>
    <submittedName>
        <fullName evidence="2">DUF805 domain-containing protein</fullName>
    </submittedName>
</protein>
<keyword evidence="1" id="KW-0812">Transmembrane</keyword>
<name>A0A1Q8VQH1_9ACTO</name>
<feature type="transmembrane region" description="Helical" evidence="1">
    <location>
        <begin position="153"/>
        <end position="175"/>
    </location>
</feature>
<keyword evidence="1" id="KW-0472">Membrane</keyword>
<organism evidence="2 3">
    <name type="scientific">Actinomyces oris</name>
    <dbReference type="NCBI Taxonomy" id="544580"/>
    <lineage>
        <taxon>Bacteria</taxon>
        <taxon>Bacillati</taxon>
        <taxon>Actinomycetota</taxon>
        <taxon>Actinomycetes</taxon>
        <taxon>Actinomycetales</taxon>
        <taxon>Actinomycetaceae</taxon>
        <taxon>Actinomyces</taxon>
    </lineage>
</organism>
<dbReference type="OrthoDB" id="9812349at2"/>
<dbReference type="InterPro" id="IPR008523">
    <property type="entry name" value="DUF805"/>
</dbReference>
<keyword evidence="1" id="KW-1133">Transmembrane helix</keyword>
<gene>
    <name evidence="2" type="ORF">BKH28_04190</name>
</gene>
<dbReference type="RefSeq" id="WP_075417614.1">
    <property type="nucleotide sequence ID" value="NZ_MSKL01000008.1"/>
</dbReference>
<dbReference type="EMBL" id="MSKL01000008">
    <property type="protein sequence ID" value="OLO50341.1"/>
    <property type="molecule type" value="Genomic_DNA"/>
</dbReference>
<proteinExistence type="predicted"/>
<feature type="transmembrane region" description="Helical" evidence="1">
    <location>
        <begin position="81"/>
        <end position="105"/>
    </location>
</feature>
<comment type="caution">
    <text evidence="2">The sequence shown here is derived from an EMBL/GenBank/DDBJ whole genome shotgun (WGS) entry which is preliminary data.</text>
</comment>
<evidence type="ECO:0000256" key="1">
    <source>
        <dbReference type="SAM" id="Phobius"/>
    </source>
</evidence>
<feature type="transmembrane region" description="Helical" evidence="1">
    <location>
        <begin position="117"/>
        <end position="141"/>
    </location>
</feature>
<sequence>MSYGSGPAPYGEQPSYGGQAPYGGPAPYPGGPAPYGTPNQFGATSLAPDVAPLPGASIGEAAKRYFQRYAQFRGYASQAEFWWSFLLFQVLIPLGLYILAVAIGASAAMSGAEEMPLAPLIILGLLILYGFAIIIPSLAIMVRRLHDTGQSGLFLLLYCVGLGIVPLIMCCMPPRPDLYRPEWS</sequence>
<dbReference type="AlphaFoldDB" id="A0A1Q8VQH1"/>